<dbReference type="EC" id="2.7.13.3" evidence="2"/>
<evidence type="ECO:0000313" key="7">
    <source>
        <dbReference type="Proteomes" id="UP000778970"/>
    </source>
</evidence>
<reference evidence="6" key="2">
    <citation type="journal article" date="2020" name="Microorganisms">
        <title>Osmotic Adaptation and Compatible Solute Biosynthesis of Phototrophic Bacteria as Revealed from Genome Analyses.</title>
        <authorList>
            <person name="Imhoff J.F."/>
            <person name="Rahn T."/>
            <person name="Kunzel S."/>
            <person name="Keller A."/>
            <person name="Neulinger S.C."/>
        </authorList>
    </citation>
    <scope>NUCLEOTIDE SEQUENCE</scope>
    <source>
        <strain evidence="6">DSM 9154</strain>
    </source>
</reference>
<gene>
    <name evidence="6" type="ORF">CKO21_04850</name>
</gene>
<feature type="domain" description="PAC" evidence="5">
    <location>
        <begin position="78"/>
        <end position="130"/>
    </location>
</feature>
<evidence type="ECO:0000259" key="5">
    <source>
        <dbReference type="PROSITE" id="PS50113"/>
    </source>
</evidence>
<dbReference type="SMART" id="SM00388">
    <property type="entry name" value="HisKA"/>
    <property type="match status" value="1"/>
</dbReference>
<dbReference type="SUPFAM" id="SSF55874">
    <property type="entry name" value="ATPase domain of HSP90 chaperone/DNA topoisomerase II/histidine kinase"/>
    <property type="match status" value="1"/>
</dbReference>
<dbReference type="Gene3D" id="3.30.565.10">
    <property type="entry name" value="Histidine kinase-like ATPase, C-terminal domain"/>
    <property type="match status" value="1"/>
</dbReference>
<evidence type="ECO:0000259" key="4">
    <source>
        <dbReference type="PROSITE" id="PS50109"/>
    </source>
</evidence>
<dbReference type="InterPro" id="IPR036097">
    <property type="entry name" value="HisK_dim/P_sf"/>
</dbReference>
<dbReference type="PROSITE" id="PS50109">
    <property type="entry name" value="HIS_KIN"/>
    <property type="match status" value="1"/>
</dbReference>
<keyword evidence="6" id="KW-0808">Transferase</keyword>
<name>A0A934UZM7_9PROT</name>
<sequence>MALATLASSPYGVALYDRDGRLLFLNDRAKGWRLTNDPAPVDPSEGPLDGWKPVWDANGPLTPENTPSVRALAGETVVDRRIKLTESDGTIRELEVTAHPLRTQDDRIEGAAVIAEDVTDKLRIRDDSERARRLMAGVLETIGDMLLVLDNQLTVLMASHAYYKATKTVPEQVVGKHLTQIQGGLWDIADLQTRLSELVPVHGRVDGYRLQLELPKRGLRTLVLSARKIYRLGNNTKTILLTIDDVTDRERAQEQALLNAKLESIGFLAGGLAHDVNNRLQPILGYSQLGRTRVDPNTKLAEWLERIEANAEGARAVVRNVLSYARLEPCHTELVDLSVVTKQALANARDNAPEWIEISQDLATDAPPVKVNPNDMMQVLDNLLTNAIQALSQGGHITVALSRQRIDGQPDATAPTVPGVYALLSIADNGPGIPEAERDKIFDPFYTTKPVGEGTGLGLAIAHSIVHQAGGYIELDSTPGTGCRFDIWLPDSGTTNDI</sequence>
<dbReference type="PRINTS" id="PR00344">
    <property type="entry name" value="BCTRLSENSOR"/>
</dbReference>
<keyword evidence="7" id="KW-1185">Reference proteome</keyword>
<evidence type="ECO:0000313" key="6">
    <source>
        <dbReference type="EMBL" id="MBK1696569.1"/>
    </source>
</evidence>
<dbReference type="Gene3D" id="3.30.450.20">
    <property type="entry name" value="PAS domain"/>
    <property type="match status" value="2"/>
</dbReference>
<dbReference type="Proteomes" id="UP000778970">
    <property type="component" value="Unassembled WGS sequence"/>
</dbReference>
<dbReference type="InterPro" id="IPR000700">
    <property type="entry name" value="PAS-assoc_C"/>
</dbReference>
<protein>
    <recommendedName>
        <fullName evidence="2">histidine kinase</fullName>
        <ecNumber evidence="2">2.7.13.3</ecNumber>
    </recommendedName>
</protein>
<dbReference type="EMBL" id="NRRE01000017">
    <property type="protein sequence ID" value="MBK1696569.1"/>
    <property type="molecule type" value="Genomic_DNA"/>
</dbReference>
<dbReference type="Gene3D" id="1.10.287.130">
    <property type="match status" value="1"/>
</dbReference>
<dbReference type="Pfam" id="PF13426">
    <property type="entry name" value="PAS_9"/>
    <property type="match status" value="1"/>
</dbReference>
<dbReference type="GO" id="GO:0000155">
    <property type="term" value="F:phosphorelay sensor kinase activity"/>
    <property type="evidence" value="ECO:0007669"/>
    <property type="project" value="InterPro"/>
</dbReference>
<evidence type="ECO:0000256" key="2">
    <source>
        <dbReference type="ARBA" id="ARBA00012438"/>
    </source>
</evidence>
<reference evidence="6" key="1">
    <citation type="submission" date="2017-08" db="EMBL/GenBank/DDBJ databases">
        <authorList>
            <person name="Imhoff J.F."/>
            <person name="Rahn T."/>
            <person name="Kuenzel S."/>
            <person name="Neulinger S.C."/>
        </authorList>
    </citation>
    <scope>NUCLEOTIDE SEQUENCE</scope>
    <source>
        <strain evidence="6">DSM 9154</strain>
    </source>
</reference>
<dbReference type="AlphaFoldDB" id="A0A934UZM7"/>
<keyword evidence="3" id="KW-0597">Phosphoprotein</keyword>
<dbReference type="InterPro" id="IPR003594">
    <property type="entry name" value="HATPase_dom"/>
</dbReference>
<keyword evidence="6" id="KW-0418">Kinase</keyword>
<dbReference type="InterPro" id="IPR036890">
    <property type="entry name" value="HATPase_C_sf"/>
</dbReference>
<feature type="domain" description="Histidine kinase" evidence="4">
    <location>
        <begin position="271"/>
        <end position="493"/>
    </location>
</feature>
<dbReference type="PANTHER" id="PTHR43065">
    <property type="entry name" value="SENSOR HISTIDINE KINASE"/>
    <property type="match status" value="1"/>
</dbReference>
<proteinExistence type="predicted"/>
<dbReference type="InterPro" id="IPR004358">
    <property type="entry name" value="Sig_transdc_His_kin-like_C"/>
</dbReference>
<evidence type="ECO:0000256" key="1">
    <source>
        <dbReference type="ARBA" id="ARBA00000085"/>
    </source>
</evidence>
<dbReference type="PANTHER" id="PTHR43065:SF42">
    <property type="entry name" value="TWO-COMPONENT SENSOR PPRA"/>
    <property type="match status" value="1"/>
</dbReference>
<dbReference type="SMART" id="SM00086">
    <property type="entry name" value="PAC"/>
    <property type="match status" value="2"/>
</dbReference>
<dbReference type="Pfam" id="PF08448">
    <property type="entry name" value="PAS_4"/>
    <property type="match status" value="1"/>
</dbReference>
<dbReference type="SUPFAM" id="SSF47384">
    <property type="entry name" value="Homodimeric domain of signal transducing histidine kinase"/>
    <property type="match status" value="1"/>
</dbReference>
<comment type="caution">
    <text evidence="6">The sequence shown here is derived from an EMBL/GenBank/DDBJ whole genome shotgun (WGS) entry which is preliminary data.</text>
</comment>
<dbReference type="InterPro" id="IPR013656">
    <property type="entry name" value="PAS_4"/>
</dbReference>
<dbReference type="Pfam" id="PF00512">
    <property type="entry name" value="HisKA"/>
    <property type="match status" value="1"/>
</dbReference>
<dbReference type="InterPro" id="IPR003661">
    <property type="entry name" value="HisK_dim/P_dom"/>
</dbReference>
<dbReference type="Pfam" id="PF02518">
    <property type="entry name" value="HATPase_c"/>
    <property type="match status" value="1"/>
</dbReference>
<dbReference type="PROSITE" id="PS50113">
    <property type="entry name" value="PAC"/>
    <property type="match status" value="1"/>
</dbReference>
<dbReference type="InterPro" id="IPR005467">
    <property type="entry name" value="His_kinase_dom"/>
</dbReference>
<dbReference type="InterPro" id="IPR035965">
    <property type="entry name" value="PAS-like_dom_sf"/>
</dbReference>
<dbReference type="InterPro" id="IPR000014">
    <property type="entry name" value="PAS"/>
</dbReference>
<comment type="catalytic activity">
    <reaction evidence="1">
        <text>ATP + protein L-histidine = ADP + protein N-phospho-L-histidine.</text>
        <dbReference type="EC" id="2.7.13.3"/>
    </reaction>
</comment>
<dbReference type="SUPFAM" id="SSF55785">
    <property type="entry name" value="PYP-like sensor domain (PAS domain)"/>
    <property type="match status" value="2"/>
</dbReference>
<organism evidence="6 7">
    <name type="scientific">Rhodovibrio salinarum</name>
    <dbReference type="NCBI Taxonomy" id="1087"/>
    <lineage>
        <taxon>Bacteria</taxon>
        <taxon>Pseudomonadati</taxon>
        <taxon>Pseudomonadota</taxon>
        <taxon>Alphaproteobacteria</taxon>
        <taxon>Rhodospirillales</taxon>
        <taxon>Rhodovibrionaceae</taxon>
        <taxon>Rhodovibrio</taxon>
    </lineage>
</organism>
<dbReference type="CDD" id="cd00082">
    <property type="entry name" value="HisKA"/>
    <property type="match status" value="1"/>
</dbReference>
<accession>A0A934UZM7</accession>
<evidence type="ECO:0000256" key="3">
    <source>
        <dbReference type="ARBA" id="ARBA00022553"/>
    </source>
</evidence>
<dbReference type="InterPro" id="IPR001610">
    <property type="entry name" value="PAC"/>
</dbReference>
<dbReference type="SMART" id="SM00387">
    <property type="entry name" value="HATPase_c"/>
    <property type="match status" value="1"/>
</dbReference>
<dbReference type="CDD" id="cd00075">
    <property type="entry name" value="HATPase"/>
    <property type="match status" value="1"/>
</dbReference>